<dbReference type="GeneID" id="31763704"/>
<proteinExistence type="predicted"/>
<evidence type="ECO:0000313" key="1">
    <source>
        <dbReference type="EMBL" id="ABQ03868.1"/>
    </source>
</evidence>
<dbReference type="KEGG" id="fjo:Fjoh_0834"/>
<organism evidence="1 2">
    <name type="scientific">Flavobacterium johnsoniae (strain ATCC 17061 / DSM 2064 / JCM 8514 / BCRC 14874 / CCUG 350202 / NBRC 14942 / NCIMB 11054 / UW101)</name>
    <name type="common">Cytophaga johnsonae</name>
    <dbReference type="NCBI Taxonomy" id="376686"/>
    <lineage>
        <taxon>Bacteria</taxon>
        <taxon>Pseudomonadati</taxon>
        <taxon>Bacteroidota</taxon>
        <taxon>Flavobacteriia</taxon>
        <taxon>Flavobacteriales</taxon>
        <taxon>Flavobacteriaceae</taxon>
        <taxon>Flavobacterium</taxon>
    </lineage>
</organism>
<dbReference type="Proteomes" id="UP000006694">
    <property type="component" value="Chromosome"/>
</dbReference>
<accession>A5FLQ2</accession>
<reference evidence="1 2" key="1">
    <citation type="journal article" date="2009" name="Appl. Environ. Microbiol.">
        <title>Novel features of the polysaccharide-digesting gliding bacterium Flavobacterium johnsoniae as revealed by genome sequence analysis.</title>
        <authorList>
            <person name="McBride M.J."/>
            <person name="Xie G."/>
            <person name="Martens E.C."/>
            <person name="Lapidus A."/>
            <person name="Henrissat B."/>
            <person name="Rhodes R.G."/>
            <person name="Goltsman E."/>
            <person name="Wang W."/>
            <person name="Xu J."/>
            <person name="Hunnicutt D.W."/>
            <person name="Staroscik A.M."/>
            <person name="Hoover T.R."/>
            <person name="Cheng Y.Q."/>
            <person name="Stein J.L."/>
        </authorList>
    </citation>
    <scope>NUCLEOTIDE SEQUENCE [LARGE SCALE GENOMIC DNA]</scope>
    <source>
        <strain evidence="2">ATCC 17061 / DSM 2064 / JCM 8514 / BCRC 14874 / CCUG 350202 / NBRC 14942 / NCIMB 11054 / UW101</strain>
    </source>
</reference>
<evidence type="ECO:0000313" key="2">
    <source>
        <dbReference type="Proteomes" id="UP000006694"/>
    </source>
</evidence>
<dbReference type="AlphaFoldDB" id="A5FLQ2"/>
<dbReference type="EMBL" id="CP000685">
    <property type="protein sequence ID" value="ABQ03868.1"/>
    <property type="molecule type" value="Genomic_DNA"/>
</dbReference>
<gene>
    <name evidence="1" type="ordered locus">Fjoh_0834</name>
</gene>
<keyword evidence="2" id="KW-1185">Reference proteome</keyword>
<dbReference type="HOGENOM" id="CLU_1956358_0_0_10"/>
<sequence>MITIDKFDRVYDDFFCFRYTIKDITYRSGIFFSEKCSDKHFAEIFNSIQENLIWLKQNVDIVKSNIKDRLPIDADVEVFYNIYIIAFSLFFEKKSSIPTIQLAYGNEEGETYLIAKIKDKQIISVELN</sequence>
<protein>
    <submittedName>
        <fullName evidence="1">Uncharacterized protein</fullName>
    </submittedName>
</protein>
<dbReference type="RefSeq" id="WP_012022921.1">
    <property type="nucleotide sequence ID" value="NC_009441.1"/>
</dbReference>
<name>A5FLQ2_FLAJ1</name>